<reference evidence="2 3" key="1">
    <citation type="submission" date="2018-11" db="EMBL/GenBank/DDBJ databases">
        <authorList>
            <consortium name="Pathogen Informatics"/>
        </authorList>
    </citation>
    <scope>NUCLEOTIDE SEQUENCE [LARGE SCALE GENOMIC DNA]</scope>
</reference>
<dbReference type="Proteomes" id="UP000270924">
    <property type="component" value="Unassembled WGS sequence"/>
</dbReference>
<evidence type="ECO:0000313" key="2">
    <source>
        <dbReference type="EMBL" id="VDM13771.1"/>
    </source>
</evidence>
<evidence type="ECO:0000313" key="3">
    <source>
        <dbReference type="Proteomes" id="UP000270924"/>
    </source>
</evidence>
<feature type="compositionally biased region" description="Acidic residues" evidence="1">
    <location>
        <begin position="166"/>
        <end position="191"/>
    </location>
</feature>
<dbReference type="AlphaFoldDB" id="A0A3P7DUP7"/>
<sequence>RAHDAGIENIDRVGSKDWWRNIPPPSATRRGIKRGNYDTTNYSFRAEGSGEVEEFDDDGDQSCVSGAASGENGCLELLDVVSESEIYTTDQEPAPSGSFERDSIVPEPPEQISLFSNRSEPGKRVLHQGNHISLSVLPGDRDEKTTDGFLRNSEENNDVQYYLLQDYDDGDDDDDDDDNGDDDDDVGDGDEDRGRNGDDDNDVDVDNVDQVNTDNADDEVMREYNDVLTEVDRLERKAVAATEGMTEHRRMSGGHIVEQRQHDEPYELRRNIQQVALHESAVTPSQQLSSTIFANRKLFAAIESLTRTLNTDHSRQFHQEMLRTAVELSNNYAAQQRQRYNAETVTLGRNATVERRNMVSAPRQHSDYEDDEKSFGKVIGRRQGATPLRTWAFKKGSKFE</sequence>
<gene>
    <name evidence="2" type="ORF">WBA_LOCUS7157</name>
</gene>
<organism evidence="2 3">
    <name type="scientific">Wuchereria bancrofti</name>
    <dbReference type="NCBI Taxonomy" id="6293"/>
    <lineage>
        <taxon>Eukaryota</taxon>
        <taxon>Metazoa</taxon>
        <taxon>Ecdysozoa</taxon>
        <taxon>Nematoda</taxon>
        <taxon>Chromadorea</taxon>
        <taxon>Rhabditida</taxon>
        <taxon>Spirurina</taxon>
        <taxon>Spiruromorpha</taxon>
        <taxon>Filarioidea</taxon>
        <taxon>Onchocercidae</taxon>
        <taxon>Wuchereria</taxon>
    </lineage>
</organism>
<name>A0A3P7DUP7_WUCBA</name>
<evidence type="ECO:0000256" key="1">
    <source>
        <dbReference type="SAM" id="MobiDB-lite"/>
    </source>
</evidence>
<feature type="region of interest" description="Disordered" evidence="1">
    <location>
        <begin position="130"/>
        <end position="220"/>
    </location>
</feature>
<protein>
    <submittedName>
        <fullName evidence="2">Uncharacterized protein</fullName>
    </submittedName>
</protein>
<dbReference type="InParanoid" id="A0A3P7DUP7"/>
<accession>A0A3P7DUP7</accession>
<feature type="non-terminal residue" evidence="2">
    <location>
        <position position="1"/>
    </location>
</feature>
<dbReference type="EMBL" id="UYWW01004855">
    <property type="protein sequence ID" value="VDM13771.1"/>
    <property type="molecule type" value="Genomic_DNA"/>
</dbReference>
<keyword evidence="3" id="KW-1185">Reference proteome</keyword>
<dbReference type="OrthoDB" id="5829128at2759"/>
<proteinExistence type="predicted"/>